<keyword evidence="3" id="KW-1185">Reference proteome</keyword>
<comment type="caution">
    <text evidence="2">The sequence shown here is derived from an EMBL/GenBank/DDBJ whole genome shotgun (WGS) entry which is preliminary data.</text>
</comment>
<dbReference type="PROSITE" id="PS51257">
    <property type="entry name" value="PROKAR_LIPOPROTEIN"/>
    <property type="match status" value="1"/>
</dbReference>
<gene>
    <name evidence="2" type="ORF">EDC63_11515</name>
</gene>
<dbReference type="Proteomes" id="UP000295367">
    <property type="component" value="Unassembled WGS sequence"/>
</dbReference>
<organism evidence="2 3">
    <name type="scientific">Sulfurirhabdus autotrophica</name>
    <dbReference type="NCBI Taxonomy" id="1706046"/>
    <lineage>
        <taxon>Bacteria</taxon>
        <taxon>Pseudomonadati</taxon>
        <taxon>Pseudomonadota</taxon>
        <taxon>Betaproteobacteria</taxon>
        <taxon>Nitrosomonadales</taxon>
        <taxon>Sulfuricellaceae</taxon>
        <taxon>Sulfurirhabdus</taxon>
    </lineage>
</organism>
<name>A0A4R3XW21_9PROT</name>
<evidence type="ECO:0000313" key="3">
    <source>
        <dbReference type="Proteomes" id="UP000295367"/>
    </source>
</evidence>
<keyword evidence="1" id="KW-0732">Signal</keyword>
<dbReference type="RefSeq" id="WP_124947186.1">
    <property type="nucleotide sequence ID" value="NZ_BHVT01000069.1"/>
</dbReference>
<protein>
    <submittedName>
        <fullName evidence="2">Uncharacterized protein</fullName>
    </submittedName>
</protein>
<dbReference type="EMBL" id="SMCO01000015">
    <property type="protein sequence ID" value="TCV83390.1"/>
    <property type="molecule type" value="Genomic_DNA"/>
</dbReference>
<accession>A0A4R3XW21</accession>
<proteinExistence type="predicted"/>
<evidence type="ECO:0000313" key="2">
    <source>
        <dbReference type="EMBL" id="TCV83390.1"/>
    </source>
</evidence>
<reference evidence="2 3" key="1">
    <citation type="submission" date="2019-03" db="EMBL/GenBank/DDBJ databases">
        <title>Genomic Encyclopedia of Type Strains, Phase IV (KMG-IV): sequencing the most valuable type-strain genomes for metagenomic binning, comparative biology and taxonomic classification.</title>
        <authorList>
            <person name="Goeker M."/>
        </authorList>
    </citation>
    <scope>NUCLEOTIDE SEQUENCE [LARGE SCALE GENOMIC DNA]</scope>
    <source>
        <strain evidence="2 3">DSM 100309</strain>
    </source>
</reference>
<evidence type="ECO:0000256" key="1">
    <source>
        <dbReference type="SAM" id="SignalP"/>
    </source>
</evidence>
<sequence length="302" mass="32658">MKYLTQLLGVFALCASTFFVGCTSLNTFPGIARPGDTISLMIGGSENARKDNVSVSFKDANGQNWDLKALGLVRSVFNLRTDGRAYGQHYSSYLDSYVSWIFGHEPLQTMLVTDLPLGVASGQGSLTVALNGISDNSSGASNPFNVGLEIISGNGNSDQFKHQVSSGSVSADFSKLEPAPNAKVKFSGTTLIGAVSMIIDFDKTILNPNDLNIYVPESEVRKSSTTPDAFGKTQRMVYWHQDGQKLYVDIIAPQGIDPRYLQFFIVHPRGLSGSPAFSIISAQVYDISGNTITLQPTLTYFP</sequence>
<dbReference type="AlphaFoldDB" id="A0A4R3XW21"/>
<feature type="signal peptide" evidence="1">
    <location>
        <begin position="1"/>
        <end position="21"/>
    </location>
</feature>
<feature type="chain" id="PRO_5020319755" evidence="1">
    <location>
        <begin position="22"/>
        <end position="302"/>
    </location>
</feature>